<feature type="region of interest" description="Disordered" evidence="2">
    <location>
        <begin position="445"/>
        <end position="464"/>
    </location>
</feature>
<dbReference type="Pfam" id="PF08142">
    <property type="entry name" value="AARP2CN"/>
    <property type="match status" value="1"/>
</dbReference>
<dbReference type="GO" id="GO:0003924">
    <property type="term" value="F:GTPase activity"/>
    <property type="evidence" value="ECO:0007669"/>
    <property type="project" value="TreeGrafter"/>
</dbReference>
<evidence type="ECO:0000313" key="6">
    <source>
        <dbReference type="Proteomes" id="UP001165085"/>
    </source>
</evidence>
<dbReference type="InterPro" id="IPR039761">
    <property type="entry name" value="Bms1/Tsr1"/>
</dbReference>
<evidence type="ECO:0000256" key="2">
    <source>
        <dbReference type="SAM" id="MobiDB-lite"/>
    </source>
</evidence>
<evidence type="ECO:0008006" key="7">
    <source>
        <dbReference type="Google" id="ProtNLM"/>
    </source>
</evidence>
<feature type="compositionally biased region" description="Basic and acidic residues" evidence="2">
    <location>
        <begin position="616"/>
        <end position="631"/>
    </location>
</feature>
<gene>
    <name evidence="5" type="ORF">TrST_g6910</name>
</gene>
<dbReference type="GO" id="GO:0034511">
    <property type="term" value="F:U3 snoRNA binding"/>
    <property type="evidence" value="ECO:0007669"/>
    <property type="project" value="TreeGrafter"/>
</dbReference>
<dbReference type="GO" id="GO:0005634">
    <property type="term" value="C:nucleus"/>
    <property type="evidence" value="ECO:0007669"/>
    <property type="project" value="InterPro"/>
</dbReference>
<feature type="compositionally biased region" description="Basic residues" evidence="2">
    <location>
        <begin position="65"/>
        <end position="79"/>
    </location>
</feature>
<dbReference type="OrthoDB" id="119302at2759"/>
<dbReference type="InterPro" id="IPR007034">
    <property type="entry name" value="BMS1_TSR1_C"/>
</dbReference>
<feature type="region of interest" description="Disordered" evidence="2">
    <location>
        <begin position="1"/>
        <end position="85"/>
    </location>
</feature>
<evidence type="ECO:0000259" key="3">
    <source>
        <dbReference type="SMART" id="SM00785"/>
    </source>
</evidence>
<dbReference type="SMART" id="SM01362">
    <property type="entry name" value="DUF663"/>
    <property type="match status" value="1"/>
</dbReference>
<dbReference type="InterPro" id="IPR012948">
    <property type="entry name" value="AARP2CN"/>
</dbReference>
<feature type="compositionally biased region" description="Acidic residues" evidence="2">
    <location>
        <begin position="504"/>
        <end position="520"/>
    </location>
</feature>
<feature type="domain" description="AARP2CN" evidence="3">
    <location>
        <begin position="315"/>
        <end position="389"/>
    </location>
</feature>
<proteinExistence type="inferred from homology"/>
<dbReference type="EMBL" id="BRXY01000311">
    <property type="protein sequence ID" value="GMH86269.1"/>
    <property type="molecule type" value="Genomic_DNA"/>
</dbReference>
<dbReference type="GO" id="GO:0005525">
    <property type="term" value="F:GTP binding"/>
    <property type="evidence" value="ECO:0007669"/>
    <property type="project" value="TreeGrafter"/>
</dbReference>
<sequence length="892" mass="98064">MSTSHRSGGLKQSNKNHKSSKSSKRALSRKLGAGRIEKAKKNASKSKLGAASSARQNRQNEAAMRRKSKKAVSQSKRRIGSTSSETDVPKIVGVLCLSEGRLGPEGEGRMEESDIRRYIESLPSTEPSKSDVTVTTVPQLKGQFQLITPSDFSSSSSDYLSGVLKMALASDILLVAFDGVSALSEAIKAEGDNVHTTDGDEEYPNLLSPSGERALAALKAQGIPNITSLLVLPDGSVEASAVSKKNGGLTKGNRRKIDDLRKYVSRFLRGEVGEDVKVVEDDSIPLASEGSPGSSAMDAPAPSNSLALPPPPPLIRALISAPASAVQFTSLSPRNYLLSTEYSHDAASRTFAVTGYLRGNGAMDANNLVHIAGVGTFQVDSIEVVQKQRKNNNGNVLEAAAGRIVRPKEGEREQLEMFATPDGLDGEQNLVGFDGDDQLAEFDDMDEEEVEEEKTARPAGWSDYQSAWLEDADQDDLKSIGSEGEEYDRGELSDMFNKKGDKNPDDDDGMADMEDDMEVSEAERKELAKRRRKAEEEMEFPDEVQVGDGEVASSRFARYRSLQSFRKSAWDPKENLPEDYASLFHFSNFKATARSVLSEQKEISSEMLKAAQNAKKKNDNDNDNVDMKDGDDNSDDEDSYDLSTCVSSNTRVKITLANFNQEHFAAASASRTLSLCSLLPHENKMSVLHFNICQTLKCETSDDSGVDNPVKSKDVLTFQVGWRTWQSKPIFSQNNLNSDKHKFERFLTPGAYMACSAYGPVTYGPCPVLIWREPRPGQKMRQLVAVGSVMNADADRVVIKRIILTGYPVRVHKRTATVKYMFYNPEDVKWFKPAGLTTKHGLQGNIMESIGTHGAMKCLFNQPIKQHDTVCLILYKRIYPKYEDSSEALTVV</sequence>
<protein>
    <recommendedName>
        <fullName evidence="7">Bms1-type G domain-containing protein</fullName>
    </recommendedName>
</protein>
<dbReference type="GO" id="GO:0000462">
    <property type="term" value="P:maturation of SSU-rRNA from tricistronic rRNA transcript (SSU-rRNA, 5.8S rRNA, LSU-rRNA)"/>
    <property type="evidence" value="ECO:0007669"/>
    <property type="project" value="TreeGrafter"/>
</dbReference>
<evidence type="ECO:0000259" key="4">
    <source>
        <dbReference type="SMART" id="SM01362"/>
    </source>
</evidence>
<feature type="compositionally biased region" description="Low complexity" evidence="2">
    <location>
        <begin position="45"/>
        <end position="54"/>
    </location>
</feature>
<feature type="region of interest" description="Disordered" evidence="2">
    <location>
        <begin position="608"/>
        <end position="641"/>
    </location>
</feature>
<dbReference type="PANTHER" id="PTHR12858">
    <property type="entry name" value="RIBOSOME BIOGENESIS PROTEIN"/>
    <property type="match status" value="1"/>
</dbReference>
<dbReference type="Pfam" id="PF04950">
    <property type="entry name" value="RIBIOP_C"/>
    <property type="match status" value="1"/>
</dbReference>
<organism evidence="5 6">
    <name type="scientific">Triparma strigata</name>
    <dbReference type="NCBI Taxonomy" id="1606541"/>
    <lineage>
        <taxon>Eukaryota</taxon>
        <taxon>Sar</taxon>
        <taxon>Stramenopiles</taxon>
        <taxon>Ochrophyta</taxon>
        <taxon>Bolidophyceae</taxon>
        <taxon>Parmales</taxon>
        <taxon>Triparmaceae</taxon>
        <taxon>Triparma</taxon>
    </lineage>
</organism>
<feature type="domain" description="Ribosome biogenesis protein BMS1/TSR1 C-terminal" evidence="4">
    <location>
        <begin position="537"/>
        <end position="878"/>
    </location>
</feature>
<name>A0A9W7EMK1_9STRA</name>
<comment type="similarity">
    <text evidence="1">Belongs to the TRAFAC class translation factor GTPase superfamily. Bms1-like GTPase family. TSR1 subfamily.</text>
</comment>
<reference evidence="6" key="1">
    <citation type="journal article" date="2023" name="Commun. Biol.">
        <title>Genome analysis of Parmales, the sister group of diatoms, reveals the evolutionary specialization of diatoms from phago-mixotrophs to photoautotrophs.</title>
        <authorList>
            <person name="Ban H."/>
            <person name="Sato S."/>
            <person name="Yoshikawa S."/>
            <person name="Yamada K."/>
            <person name="Nakamura Y."/>
            <person name="Ichinomiya M."/>
            <person name="Sato N."/>
            <person name="Blanc-Mathieu R."/>
            <person name="Endo H."/>
            <person name="Kuwata A."/>
            <person name="Ogata H."/>
        </authorList>
    </citation>
    <scope>NUCLEOTIDE SEQUENCE [LARGE SCALE GENOMIC DNA]</scope>
    <source>
        <strain evidence="6">NIES 3701</strain>
    </source>
</reference>
<feature type="compositionally biased region" description="Basic and acidic residues" evidence="2">
    <location>
        <begin position="487"/>
        <end position="503"/>
    </location>
</feature>
<dbReference type="GO" id="GO:0000479">
    <property type="term" value="P:endonucleolytic cleavage of tricistronic rRNA transcript (SSU-rRNA, 5.8S rRNA, LSU-rRNA)"/>
    <property type="evidence" value="ECO:0007669"/>
    <property type="project" value="TreeGrafter"/>
</dbReference>
<evidence type="ECO:0000256" key="1">
    <source>
        <dbReference type="ARBA" id="ARBA00038288"/>
    </source>
</evidence>
<feature type="region of interest" description="Disordered" evidence="2">
    <location>
        <begin position="283"/>
        <end position="308"/>
    </location>
</feature>
<comment type="caution">
    <text evidence="5">The sequence shown here is derived from an EMBL/GenBank/DDBJ whole genome shotgun (WGS) entry which is preliminary data.</text>
</comment>
<accession>A0A9W7EMK1</accession>
<feature type="compositionally biased region" description="Basic residues" evidence="2">
    <location>
        <begin position="14"/>
        <end position="28"/>
    </location>
</feature>
<dbReference type="PANTHER" id="PTHR12858:SF1">
    <property type="entry name" value="PRE-RRNA-PROCESSING PROTEIN TSR1 HOMOLOG"/>
    <property type="match status" value="1"/>
</dbReference>
<dbReference type="AlphaFoldDB" id="A0A9W7EMK1"/>
<keyword evidence="6" id="KW-1185">Reference proteome</keyword>
<dbReference type="GO" id="GO:0030688">
    <property type="term" value="C:preribosome, small subunit precursor"/>
    <property type="evidence" value="ECO:0007669"/>
    <property type="project" value="TreeGrafter"/>
</dbReference>
<dbReference type="SMART" id="SM00785">
    <property type="entry name" value="AARP2CN"/>
    <property type="match status" value="1"/>
</dbReference>
<dbReference type="Proteomes" id="UP001165085">
    <property type="component" value="Unassembled WGS sequence"/>
</dbReference>
<evidence type="ECO:0000313" key="5">
    <source>
        <dbReference type="EMBL" id="GMH86269.1"/>
    </source>
</evidence>
<feature type="region of interest" description="Disordered" evidence="2">
    <location>
        <begin position="479"/>
        <end position="543"/>
    </location>
</feature>